<gene>
    <name evidence="1" type="ORF">CF651_24480</name>
</gene>
<organism evidence="1 2">
    <name type="scientific">Paenibacillus rigui</name>
    <dbReference type="NCBI Taxonomy" id="554312"/>
    <lineage>
        <taxon>Bacteria</taxon>
        <taxon>Bacillati</taxon>
        <taxon>Bacillota</taxon>
        <taxon>Bacilli</taxon>
        <taxon>Bacillales</taxon>
        <taxon>Paenibacillaceae</taxon>
        <taxon>Paenibacillus</taxon>
    </lineage>
</organism>
<protein>
    <submittedName>
        <fullName evidence="1">Uncharacterized protein</fullName>
    </submittedName>
</protein>
<accession>A0A229UK17</accession>
<keyword evidence="2" id="KW-1185">Reference proteome</keyword>
<evidence type="ECO:0000313" key="2">
    <source>
        <dbReference type="Proteomes" id="UP000215509"/>
    </source>
</evidence>
<dbReference type="RefSeq" id="WP_094017507.1">
    <property type="nucleotide sequence ID" value="NZ_NMQW01000039.1"/>
</dbReference>
<proteinExistence type="predicted"/>
<dbReference type="OrthoDB" id="2657208at2"/>
<reference evidence="1 2" key="1">
    <citation type="submission" date="2017-07" db="EMBL/GenBank/DDBJ databases">
        <title>Genome sequencing and assembly of Paenibacillus rigui.</title>
        <authorList>
            <person name="Mayilraj S."/>
        </authorList>
    </citation>
    <scope>NUCLEOTIDE SEQUENCE [LARGE SCALE GENOMIC DNA]</scope>
    <source>
        <strain evidence="1 2">JCM 16352</strain>
    </source>
</reference>
<dbReference type="Proteomes" id="UP000215509">
    <property type="component" value="Unassembled WGS sequence"/>
</dbReference>
<sequence>MSKSMYVRSQRARDAALLLLALMLALAAYKAYTTWQKMDYYAKASAEQEAGRVLEAEDWYRQAEQITGFDYKNREIAAALEELRPVTELKRTMRSMLENVNAAAQVHDVPTLTKTYESYQALQKQYAGKEEAERKLLAETESAYPVGTRLTEAFTDAKEELMKSLDTAIAKKSFDNDTAVSYLTQIPAVFYKDERTKKQELAAKLKAYDQARLDTLFKNKPFEQVLAETAAIRKFYSTNEVQADWVLPLLDTYVQNTLAAQLKKNDLAAFIANAQLYLGNKELADAKSKASGYIQATMRSQFARAEQLAAARKFDEAVELYTALGAYKNTDKEIQALQQRRLESDPVQLLRKAAGDGNAKFTNVISAKSASGAAAYSAAGISDNQTIVWAQLGANQSISKTDIPVDRKVTVKSLQFSDSLSQRKLPVLLVETASASRKARYIAYEADGADLRKLLDVEADGFTQEKPGVLLIDNPLEERGAAAGQKATYEYQNGQYVFTKVKAELADILLTDLPKQKLGAAVRFQCSITAVEGATATVLLNGDVVLLTGSMKLKPGPAVITGTYTDKSRVMLGTPPQSATAYQVQVTAAAQ</sequence>
<name>A0A229UK17_9BACL</name>
<dbReference type="EMBL" id="NMQW01000039">
    <property type="protein sequence ID" value="OXM83750.1"/>
    <property type="molecule type" value="Genomic_DNA"/>
</dbReference>
<dbReference type="AlphaFoldDB" id="A0A229UK17"/>
<evidence type="ECO:0000313" key="1">
    <source>
        <dbReference type="EMBL" id="OXM83750.1"/>
    </source>
</evidence>
<comment type="caution">
    <text evidence="1">The sequence shown here is derived from an EMBL/GenBank/DDBJ whole genome shotgun (WGS) entry which is preliminary data.</text>
</comment>